<dbReference type="PANTHER" id="PTHR22642">
    <property type="entry name" value="IMIDAZOLONEPROPIONASE"/>
    <property type="match status" value="1"/>
</dbReference>
<dbReference type="AlphaFoldDB" id="A0A917KC28"/>
<dbReference type="SUPFAM" id="SSF51556">
    <property type="entry name" value="Metallo-dependent hydrolases"/>
    <property type="match status" value="1"/>
</dbReference>
<reference evidence="2" key="1">
    <citation type="journal article" date="2014" name="Int. J. Syst. Evol. Microbiol.">
        <title>Complete genome sequence of Corynebacterium casei LMG S-19264T (=DSM 44701T), isolated from a smear-ripened cheese.</title>
        <authorList>
            <consortium name="US DOE Joint Genome Institute (JGI-PGF)"/>
            <person name="Walter F."/>
            <person name="Albersmeier A."/>
            <person name="Kalinowski J."/>
            <person name="Ruckert C."/>
        </authorList>
    </citation>
    <scope>NUCLEOTIDE SEQUENCE</scope>
    <source>
        <strain evidence="2">CGMCC 1.3617</strain>
    </source>
</reference>
<dbReference type="EMBL" id="BMKW01000003">
    <property type="protein sequence ID" value="GGJ07628.1"/>
    <property type="molecule type" value="Genomic_DNA"/>
</dbReference>
<dbReference type="Gene3D" id="2.30.40.10">
    <property type="entry name" value="Urease, subunit C, domain 1"/>
    <property type="match status" value="1"/>
</dbReference>
<dbReference type="Gene3D" id="3.20.20.140">
    <property type="entry name" value="Metal-dependent hydrolases"/>
    <property type="match status" value="1"/>
</dbReference>
<keyword evidence="2" id="KW-0449">Lipoprotein</keyword>
<dbReference type="Pfam" id="PF07969">
    <property type="entry name" value="Amidohydro_3"/>
    <property type="match status" value="1"/>
</dbReference>
<gene>
    <name evidence="2" type="ORF">GCM10011320_13250</name>
</gene>
<name>A0A917KC28_9PROT</name>
<dbReference type="PANTHER" id="PTHR22642:SF2">
    <property type="entry name" value="PROTEIN LONG AFTER FAR-RED 3"/>
    <property type="match status" value="1"/>
</dbReference>
<feature type="domain" description="Amidohydrolase 3" evidence="1">
    <location>
        <begin position="54"/>
        <end position="554"/>
    </location>
</feature>
<evidence type="ECO:0000313" key="3">
    <source>
        <dbReference type="Proteomes" id="UP000661507"/>
    </source>
</evidence>
<protein>
    <submittedName>
        <fullName evidence="2">Lipoprotein</fullName>
    </submittedName>
</protein>
<dbReference type="Proteomes" id="UP000661507">
    <property type="component" value="Unassembled WGS sequence"/>
</dbReference>
<keyword evidence="3" id="KW-1185">Reference proteome</keyword>
<accession>A0A917KC28</accession>
<proteinExistence type="predicted"/>
<sequence>MDAILADLILTGGKVLTVDARFSIAQAVAVRDGRILAVGSDAAIERHRGPRTEEIPLAGRTMMPGLIDGHAHMDRAGLRQILPSLSGCRSIADVQTRIGEIARGKPLGAWIVTMPLGEPPFYRDPEKGLAEGRWPTRQELDEAAPDNPVYIKPIWGYWRHTLPLVSVANSRALVLAGIGRDTVPPSPAIEIDKDAAGEPTGIFREQHFMPMVELSLLRAAPGFTVGERAATLPAAAAAYHAFGTTSVYEGHGVAAEVLQAYRQVHQAGRLTMRANLVFCPDWRGLEDTDPAHLVDGWAHWLAGRGLGDEMLRMGGLITEIGRNPDNAIRAAAPTTGWAGFNYDMGLPRERAKQLLVACARRGIRVTGIWPDMLALFAEVDRIAPIRGLRWVLGHIAVLTREQVGLVRDLGLVVTTHTNRYIAKEGHLLRARHQLPDEEAIVPLRALRDAGVPVSLATDNVPISLWHPVMQAVTRLSSAERRPIAPDQALSREEAIRAVTNHGAFLTMEEDRKGSIEPGKLADLAVLSADPMSVPAEAIADIEAEITIVGGRIVHRRAGQPNRVTSSR</sequence>
<organism evidence="2 3">
    <name type="scientific">Neoroseomonas lacus</name>
    <dbReference type="NCBI Taxonomy" id="287609"/>
    <lineage>
        <taxon>Bacteria</taxon>
        <taxon>Pseudomonadati</taxon>
        <taxon>Pseudomonadota</taxon>
        <taxon>Alphaproteobacteria</taxon>
        <taxon>Acetobacterales</taxon>
        <taxon>Acetobacteraceae</taxon>
        <taxon>Neoroseomonas</taxon>
    </lineage>
</organism>
<dbReference type="InterPro" id="IPR013108">
    <property type="entry name" value="Amidohydro_3"/>
</dbReference>
<dbReference type="InterPro" id="IPR032466">
    <property type="entry name" value="Metal_Hydrolase"/>
</dbReference>
<reference evidence="2" key="2">
    <citation type="submission" date="2020-09" db="EMBL/GenBank/DDBJ databases">
        <authorList>
            <person name="Sun Q."/>
            <person name="Zhou Y."/>
        </authorList>
    </citation>
    <scope>NUCLEOTIDE SEQUENCE</scope>
    <source>
        <strain evidence="2">CGMCC 1.3617</strain>
    </source>
</reference>
<dbReference type="Gene3D" id="3.10.310.70">
    <property type="match status" value="1"/>
</dbReference>
<evidence type="ECO:0000259" key="1">
    <source>
        <dbReference type="Pfam" id="PF07969"/>
    </source>
</evidence>
<dbReference type="GO" id="GO:0016810">
    <property type="term" value="F:hydrolase activity, acting on carbon-nitrogen (but not peptide) bonds"/>
    <property type="evidence" value="ECO:0007669"/>
    <property type="project" value="InterPro"/>
</dbReference>
<dbReference type="InterPro" id="IPR011059">
    <property type="entry name" value="Metal-dep_hydrolase_composite"/>
</dbReference>
<evidence type="ECO:0000313" key="2">
    <source>
        <dbReference type="EMBL" id="GGJ07628.1"/>
    </source>
</evidence>
<comment type="caution">
    <text evidence="2">The sequence shown here is derived from an EMBL/GenBank/DDBJ whole genome shotgun (WGS) entry which is preliminary data.</text>
</comment>
<dbReference type="SUPFAM" id="SSF51338">
    <property type="entry name" value="Composite domain of metallo-dependent hydrolases"/>
    <property type="match status" value="1"/>
</dbReference>
<dbReference type="RefSeq" id="WP_188966162.1">
    <property type="nucleotide sequence ID" value="NZ_BMKW01000003.1"/>
</dbReference>